<comment type="similarity">
    <text evidence="1">Belongs to the ABC transporter superfamily.</text>
</comment>
<reference evidence="6" key="1">
    <citation type="submission" date="2020-10" db="EMBL/GenBank/DDBJ databases">
        <title>Sequencing the genomes of 1000 actinobacteria strains.</title>
        <authorList>
            <person name="Klenk H.-P."/>
        </authorList>
    </citation>
    <scope>NUCLEOTIDE SEQUENCE</scope>
    <source>
        <strain evidence="6">DSM 46832</strain>
    </source>
</reference>
<gene>
    <name evidence="6" type="ORF">H4W31_005294</name>
</gene>
<keyword evidence="7" id="KW-1185">Reference proteome</keyword>
<dbReference type="EMBL" id="JADBEB010000001">
    <property type="protein sequence ID" value="MBE1489656.1"/>
    <property type="molecule type" value="Genomic_DNA"/>
</dbReference>
<accession>A0A927MAL2</accession>
<dbReference type="RefSeq" id="WP_192769091.1">
    <property type="nucleotide sequence ID" value="NZ_JADBEB010000001.1"/>
</dbReference>
<dbReference type="Pfam" id="PF00005">
    <property type="entry name" value="ABC_tran"/>
    <property type="match status" value="1"/>
</dbReference>
<protein>
    <submittedName>
        <fullName evidence="6">ABC-2 type transport system ATP-binding protein</fullName>
    </submittedName>
</protein>
<dbReference type="AlphaFoldDB" id="A0A927MAL2"/>
<dbReference type="Gene3D" id="3.40.50.300">
    <property type="entry name" value="P-loop containing nucleotide triphosphate hydrolases"/>
    <property type="match status" value="1"/>
</dbReference>
<dbReference type="SMART" id="SM00382">
    <property type="entry name" value="AAA"/>
    <property type="match status" value="1"/>
</dbReference>
<feature type="domain" description="ABC transporter" evidence="5">
    <location>
        <begin position="6"/>
        <end position="233"/>
    </location>
</feature>
<evidence type="ECO:0000256" key="4">
    <source>
        <dbReference type="ARBA" id="ARBA00022840"/>
    </source>
</evidence>
<dbReference type="GO" id="GO:0016887">
    <property type="term" value="F:ATP hydrolysis activity"/>
    <property type="evidence" value="ECO:0007669"/>
    <property type="project" value="InterPro"/>
</dbReference>
<keyword evidence="2" id="KW-0813">Transport</keyword>
<dbReference type="InterPro" id="IPR017871">
    <property type="entry name" value="ABC_transporter-like_CS"/>
</dbReference>
<keyword evidence="3" id="KW-0547">Nucleotide-binding</keyword>
<dbReference type="InterPro" id="IPR003593">
    <property type="entry name" value="AAA+_ATPase"/>
</dbReference>
<dbReference type="InterPro" id="IPR003439">
    <property type="entry name" value="ABC_transporter-like_ATP-bd"/>
</dbReference>
<dbReference type="PROSITE" id="PS00211">
    <property type="entry name" value="ABC_TRANSPORTER_1"/>
    <property type="match status" value="1"/>
</dbReference>
<keyword evidence="4 6" id="KW-0067">ATP-binding</keyword>
<evidence type="ECO:0000256" key="3">
    <source>
        <dbReference type="ARBA" id="ARBA00022741"/>
    </source>
</evidence>
<organism evidence="6 7">
    <name type="scientific">Plantactinospora soyae</name>
    <dbReference type="NCBI Taxonomy" id="1544732"/>
    <lineage>
        <taxon>Bacteria</taxon>
        <taxon>Bacillati</taxon>
        <taxon>Actinomycetota</taxon>
        <taxon>Actinomycetes</taxon>
        <taxon>Micromonosporales</taxon>
        <taxon>Micromonosporaceae</taxon>
        <taxon>Plantactinospora</taxon>
    </lineage>
</organism>
<evidence type="ECO:0000313" key="6">
    <source>
        <dbReference type="EMBL" id="MBE1489656.1"/>
    </source>
</evidence>
<proteinExistence type="inferred from homology"/>
<dbReference type="PROSITE" id="PS50893">
    <property type="entry name" value="ABC_TRANSPORTER_2"/>
    <property type="match status" value="1"/>
</dbReference>
<dbReference type="GO" id="GO:0005524">
    <property type="term" value="F:ATP binding"/>
    <property type="evidence" value="ECO:0007669"/>
    <property type="project" value="UniProtKB-KW"/>
</dbReference>
<evidence type="ECO:0000259" key="5">
    <source>
        <dbReference type="PROSITE" id="PS50893"/>
    </source>
</evidence>
<evidence type="ECO:0000256" key="2">
    <source>
        <dbReference type="ARBA" id="ARBA00022448"/>
    </source>
</evidence>
<dbReference type="InterPro" id="IPR027417">
    <property type="entry name" value="P-loop_NTPase"/>
</dbReference>
<dbReference type="PANTHER" id="PTHR43335">
    <property type="entry name" value="ABC TRANSPORTER, ATP-BINDING PROTEIN"/>
    <property type="match status" value="1"/>
</dbReference>
<evidence type="ECO:0000256" key="1">
    <source>
        <dbReference type="ARBA" id="ARBA00005417"/>
    </source>
</evidence>
<dbReference type="SUPFAM" id="SSF52540">
    <property type="entry name" value="P-loop containing nucleoside triphosphate hydrolases"/>
    <property type="match status" value="1"/>
</dbReference>
<comment type="caution">
    <text evidence="6">The sequence shown here is derived from an EMBL/GenBank/DDBJ whole genome shotgun (WGS) entry which is preliminary data.</text>
</comment>
<evidence type="ECO:0000313" key="7">
    <source>
        <dbReference type="Proteomes" id="UP000649753"/>
    </source>
</evidence>
<sequence>MTEPRIQARGLVREFGAEAGVRGIDLDVEAGEIHALVGLNGAGKSTLMRLLLGMLRPDSGTVHLDGHGLDSAPWSRVGHLIENPLAYGELTGHANLVLAARLHGVPAPATATMVERVLSELNLHGYAAIRAGRMSLGNRQRLGLAAALQHDPDVIVLDEPTNALDPAGVILLREALLRRAASGAGVLVSSHHLDEVARVADRITVINAGHTIGALDPSGTDIEREFFALVHADDERTAA</sequence>
<name>A0A927MAL2_9ACTN</name>
<dbReference type="Proteomes" id="UP000649753">
    <property type="component" value="Unassembled WGS sequence"/>
</dbReference>
<dbReference type="PANTHER" id="PTHR43335:SF4">
    <property type="entry name" value="ABC TRANSPORTER, ATP-BINDING PROTEIN"/>
    <property type="match status" value="1"/>
</dbReference>